<organism evidence="7 8">
    <name type="scientific">Limosilactobacillus reuteri</name>
    <name type="common">Lactobacillus reuteri</name>
    <dbReference type="NCBI Taxonomy" id="1598"/>
    <lineage>
        <taxon>Bacteria</taxon>
        <taxon>Bacillati</taxon>
        <taxon>Bacillota</taxon>
        <taxon>Bacilli</taxon>
        <taxon>Lactobacillales</taxon>
        <taxon>Lactobacillaceae</taxon>
        <taxon>Limosilactobacillus</taxon>
    </lineage>
</organism>
<feature type="transmembrane region" description="Helical" evidence="6">
    <location>
        <begin position="435"/>
        <end position="458"/>
    </location>
</feature>
<protein>
    <submittedName>
        <fullName evidence="7">Flippase</fullName>
    </submittedName>
</protein>
<reference evidence="7 8" key="1">
    <citation type="submission" date="2020-07" db="EMBL/GenBank/DDBJ databases">
        <title>Genome sequence of Lactobacillus reuteri CNEI-KCA3 isolated from the faeces of a reared-broiler chicken, South-East Nigeria, reveals presence of CRISPR arrays.</title>
        <authorList>
            <person name="Anukam K.C."/>
            <person name="Ibezim C.N."/>
            <person name="BeecK W.V."/>
            <person name="Allonsius C."/>
            <person name="Broek M.D."/>
            <person name="Tuyaerts I."/>
            <person name="Attama A."/>
            <person name="Esimone C.O."/>
            <person name="Lebeer S."/>
        </authorList>
    </citation>
    <scope>NUCLEOTIDE SEQUENCE [LARGE SCALE GENOMIC DNA]</scope>
    <source>
        <strain evidence="7 8">CNEI-KCA3</strain>
    </source>
</reference>
<feature type="transmembrane region" description="Helical" evidence="6">
    <location>
        <begin position="41"/>
        <end position="62"/>
    </location>
</feature>
<dbReference type="Pfam" id="PF01943">
    <property type="entry name" value="Polysacc_synt"/>
    <property type="match status" value="1"/>
</dbReference>
<name>A0A7L6BFH2_LIMRT</name>
<dbReference type="InterPro" id="IPR002797">
    <property type="entry name" value="Polysacc_synth"/>
</dbReference>
<feature type="transmembrane region" description="Helical" evidence="6">
    <location>
        <begin position="168"/>
        <end position="187"/>
    </location>
</feature>
<evidence type="ECO:0000256" key="2">
    <source>
        <dbReference type="ARBA" id="ARBA00022475"/>
    </source>
</evidence>
<feature type="transmembrane region" description="Helical" evidence="6">
    <location>
        <begin position="320"/>
        <end position="341"/>
    </location>
</feature>
<evidence type="ECO:0000256" key="1">
    <source>
        <dbReference type="ARBA" id="ARBA00004651"/>
    </source>
</evidence>
<sequence length="480" mass="54398">MKVIKNYLYNAGYQILLMLAPVITTPYVSRVLGANNNGINTYTNGWVTFFYLAGQLGISLYGNREIAYQRGDKYNRSKTFWGIMSLQIFTSSIALIIYLLAVLLFSSAFKVYFLLQALWIVAYGIDVSWYFMGMEDFKKTVSRNTIVKLITIALIFIMVRNQGDLAKYIFLLGFAQLAGSLTLWPYLRQNIQWVKIKEWHPLKHFYPALLLFIPTITTQIYLVVNRIMLGRMAPQAAVSQFNFGDNIVKLVLAIVTATGTVMLPHIANKFASGDVKGVRDSLYKSFDFVTAVSVPMMFGLMAIAYKFAPWFLGHEYEPTGGVIFLEAPAILMIAWSNVTGTQYLMPIHREHEFTISVTVGAVVNIITNLFLISRYGANGAAVATVISEFSVTAVQLWYIQGTIRRRRLFAPIWRYILSGFFMYLVVSRIDNIMNMTIANLILQVALGALIYIICIIVLRAPIVNQVKKILKERRTDGREN</sequence>
<keyword evidence="4 6" id="KW-1133">Transmembrane helix</keyword>
<feature type="transmembrane region" description="Helical" evidence="6">
    <location>
        <begin position="145"/>
        <end position="162"/>
    </location>
</feature>
<dbReference type="AlphaFoldDB" id="A0A7L6BFH2"/>
<feature type="transmembrane region" description="Helical" evidence="6">
    <location>
        <begin position="247"/>
        <end position="267"/>
    </location>
</feature>
<feature type="transmembrane region" description="Helical" evidence="6">
    <location>
        <begin position="353"/>
        <end position="373"/>
    </location>
</feature>
<keyword evidence="5 6" id="KW-0472">Membrane</keyword>
<feature type="transmembrane region" description="Helical" evidence="6">
    <location>
        <begin position="111"/>
        <end position="133"/>
    </location>
</feature>
<keyword evidence="3 6" id="KW-0812">Transmembrane</keyword>
<evidence type="ECO:0000313" key="7">
    <source>
        <dbReference type="EMBL" id="QLQ60886.1"/>
    </source>
</evidence>
<feature type="transmembrane region" description="Helical" evidence="6">
    <location>
        <begin position="379"/>
        <end position="399"/>
    </location>
</feature>
<comment type="subcellular location">
    <subcellularLocation>
        <location evidence="1">Cell membrane</location>
        <topology evidence="1">Multi-pass membrane protein</topology>
    </subcellularLocation>
</comment>
<dbReference type="PANTHER" id="PTHR30250:SF11">
    <property type="entry name" value="O-ANTIGEN TRANSPORTER-RELATED"/>
    <property type="match status" value="1"/>
</dbReference>
<dbReference type="Proteomes" id="UP000510868">
    <property type="component" value="Chromosome"/>
</dbReference>
<evidence type="ECO:0000256" key="3">
    <source>
        <dbReference type="ARBA" id="ARBA00022692"/>
    </source>
</evidence>
<accession>A0A7L6BFH2</accession>
<gene>
    <name evidence="7" type="ORF">HHK02_06510</name>
</gene>
<evidence type="ECO:0000256" key="4">
    <source>
        <dbReference type="ARBA" id="ARBA00022989"/>
    </source>
</evidence>
<dbReference type="EMBL" id="CP059275">
    <property type="protein sequence ID" value="QLQ60886.1"/>
    <property type="molecule type" value="Genomic_DNA"/>
</dbReference>
<feature type="transmembrane region" description="Helical" evidence="6">
    <location>
        <begin position="288"/>
        <end position="308"/>
    </location>
</feature>
<feature type="transmembrane region" description="Helical" evidence="6">
    <location>
        <begin position="208"/>
        <end position="227"/>
    </location>
</feature>
<dbReference type="CDD" id="cd13128">
    <property type="entry name" value="MATE_Wzx_like"/>
    <property type="match status" value="1"/>
</dbReference>
<evidence type="ECO:0000256" key="5">
    <source>
        <dbReference type="ARBA" id="ARBA00023136"/>
    </source>
</evidence>
<dbReference type="GO" id="GO:0005886">
    <property type="term" value="C:plasma membrane"/>
    <property type="evidence" value="ECO:0007669"/>
    <property type="project" value="UniProtKB-SubCell"/>
</dbReference>
<evidence type="ECO:0000313" key="8">
    <source>
        <dbReference type="Proteomes" id="UP000510868"/>
    </source>
</evidence>
<dbReference type="RefSeq" id="WP_181462178.1">
    <property type="nucleotide sequence ID" value="NZ_CP059275.1"/>
</dbReference>
<keyword evidence="2" id="KW-1003">Cell membrane</keyword>
<dbReference type="InterPro" id="IPR050833">
    <property type="entry name" value="Poly_Biosynth_Transport"/>
</dbReference>
<feature type="transmembrane region" description="Helical" evidence="6">
    <location>
        <begin position="83"/>
        <end position="105"/>
    </location>
</feature>
<feature type="transmembrane region" description="Helical" evidence="6">
    <location>
        <begin position="7"/>
        <end position="29"/>
    </location>
</feature>
<evidence type="ECO:0000256" key="6">
    <source>
        <dbReference type="SAM" id="Phobius"/>
    </source>
</evidence>
<feature type="transmembrane region" description="Helical" evidence="6">
    <location>
        <begin position="411"/>
        <end position="429"/>
    </location>
</feature>
<proteinExistence type="predicted"/>
<dbReference type="PANTHER" id="PTHR30250">
    <property type="entry name" value="PST FAMILY PREDICTED COLANIC ACID TRANSPORTER"/>
    <property type="match status" value="1"/>
</dbReference>